<evidence type="ECO:0000313" key="8">
    <source>
        <dbReference type="Proteomes" id="UP000631300"/>
    </source>
</evidence>
<name>A0A918JIV8_9ALTE</name>
<comment type="similarity">
    <text evidence="2 6">Belongs to the 4-toluene sulfonate uptake permease (TSUP) (TC 2.A.102) family.</text>
</comment>
<dbReference type="EMBL" id="BMXP01000002">
    <property type="protein sequence ID" value="GGW78083.1"/>
    <property type="molecule type" value="Genomic_DNA"/>
</dbReference>
<sequence length="256" mass="26899">MDPLLTILTAGGEISASTAILLIGLSALTSLLTATLGAGGGMLLLAVMASVVPLSALIPVHGLVQLGSNANRALMTWSHIDVKLLCYFSIGALLGAILASFIVVQLPLLFIQVAVAGFILFLVWGGKPKAQNTGTSGRILAGLTTTVITMFVGATGPLVAAFVHRSQNTKLRLTATFASCMTVQNVLKAFVFTFIGFSFWQWAGLIGAMIVSGALGTWLGLHVLQKIPLQRFVLLFKLVITLLALRLLVDALLSLT</sequence>
<keyword evidence="8" id="KW-1185">Reference proteome</keyword>
<evidence type="ECO:0000313" key="7">
    <source>
        <dbReference type="EMBL" id="GGW78083.1"/>
    </source>
</evidence>
<proteinExistence type="inferred from homology"/>
<organism evidence="7 8">
    <name type="scientific">Alteromonas halophila</name>
    <dbReference type="NCBI Taxonomy" id="516698"/>
    <lineage>
        <taxon>Bacteria</taxon>
        <taxon>Pseudomonadati</taxon>
        <taxon>Pseudomonadota</taxon>
        <taxon>Gammaproteobacteria</taxon>
        <taxon>Alteromonadales</taxon>
        <taxon>Alteromonadaceae</taxon>
        <taxon>Alteromonas/Salinimonas group</taxon>
        <taxon>Alteromonas</taxon>
    </lineage>
</organism>
<comment type="caution">
    <text evidence="7">The sequence shown here is derived from an EMBL/GenBank/DDBJ whole genome shotgun (WGS) entry which is preliminary data.</text>
</comment>
<protein>
    <recommendedName>
        <fullName evidence="6">Probable membrane transporter protein</fullName>
    </recommendedName>
</protein>
<feature type="transmembrane region" description="Helical" evidence="6">
    <location>
        <begin position="139"/>
        <end position="163"/>
    </location>
</feature>
<feature type="transmembrane region" description="Helical" evidence="6">
    <location>
        <begin position="199"/>
        <end position="221"/>
    </location>
</feature>
<keyword evidence="3 6" id="KW-0812">Transmembrane</keyword>
<dbReference type="Pfam" id="PF01925">
    <property type="entry name" value="TauE"/>
    <property type="match status" value="1"/>
</dbReference>
<keyword evidence="5 6" id="KW-0472">Membrane</keyword>
<reference evidence="7" key="1">
    <citation type="journal article" date="2014" name="Int. J. Syst. Evol. Microbiol.">
        <title>Complete genome sequence of Corynebacterium casei LMG S-19264T (=DSM 44701T), isolated from a smear-ripened cheese.</title>
        <authorList>
            <consortium name="US DOE Joint Genome Institute (JGI-PGF)"/>
            <person name="Walter F."/>
            <person name="Albersmeier A."/>
            <person name="Kalinowski J."/>
            <person name="Ruckert C."/>
        </authorList>
    </citation>
    <scope>NUCLEOTIDE SEQUENCE</scope>
    <source>
        <strain evidence="7">KCTC 22164</strain>
    </source>
</reference>
<gene>
    <name evidence="7" type="ORF">GCM10007391_08300</name>
</gene>
<evidence type="ECO:0000256" key="5">
    <source>
        <dbReference type="ARBA" id="ARBA00023136"/>
    </source>
</evidence>
<dbReference type="RefSeq" id="WP_189404725.1">
    <property type="nucleotide sequence ID" value="NZ_BMXP01000002.1"/>
</dbReference>
<keyword evidence="4 6" id="KW-1133">Transmembrane helix</keyword>
<evidence type="ECO:0000256" key="1">
    <source>
        <dbReference type="ARBA" id="ARBA00004141"/>
    </source>
</evidence>
<reference evidence="7" key="2">
    <citation type="submission" date="2020-09" db="EMBL/GenBank/DDBJ databases">
        <authorList>
            <person name="Sun Q."/>
            <person name="Kim S."/>
        </authorList>
    </citation>
    <scope>NUCLEOTIDE SEQUENCE</scope>
    <source>
        <strain evidence="7">KCTC 22164</strain>
    </source>
</reference>
<feature type="transmembrane region" description="Helical" evidence="6">
    <location>
        <begin position="84"/>
        <end position="103"/>
    </location>
</feature>
<evidence type="ECO:0000256" key="2">
    <source>
        <dbReference type="ARBA" id="ARBA00009142"/>
    </source>
</evidence>
<dbReference type="Proteomes" id="UP000631300">
    <property type="component" value="Unassembled WGS sequence"/>
</dbReference>
<feature type="transmembrane region" description="Helical" evidence="6">
    <location>
        <begin position="109"/>
        <end position="127"/>
    </location>
</feature>
<feature type="transmembrane region" description="Helical" evidence="6">
    <location>
        <begin position="40"/>
        <end position="64"/>
    </location>
</feature>
<evidence type="ECO:0000256" key="3">
    <source>
        <dbReference type="ARBA" id="ARBA00022692"/>
    </source>
</evidence>
<evidence type="ECO:0000256" key="6">
    <source>
        <dbReference type="RuleBase" id="RU363041"/>
    </source>
</evidence>
<dbReference type="InterPro" id="IPR002781">
    <property type="entry name" value="TM_pro_TauE-like"/>
</dbReference>
<accession>A0A918JIV8</accession>
<feature type="transmembrane region" description="Helical" evidence="6">
    <location>
        <begin position="233"/>
        <end position="253"/>
    </location>
</feature>
<evidence type="ECO:0000256" key="4">
    <source>
        <dbReference type="ARBA" id="ARBA00022989"/>
    </source>
</evidence>
<keyword evidence="6" id="KW-1003">Cell membrane</keyword>
<dbReference type="AlphaFoldDB" id="A0A918JIV8"/>
<dbReference type="GO" id="GO:0005886">
    <property type="term" value="C:plasma membrane"/>
    <property type="evidence" value="ECO:0007669"/>
    <property type="project" value="UniProtKB-SubCell"/>
</dbReference>
<comment type="subcellular location">
    <subcellularLocation>
        <location evidence="6">Cell membrane</location>
        <topology evidence="6">Multi-pass membrane protein</topology>
    </subcellularLocation>
    <subcellularLocation>
        <location evidence="1">Membrane</location>
        <topology evidence="1">Multi-pass membrane protein</topology>
    </subcellularLocation>
</comment>